<dbReference type="EMBL" id="BOOA01000059">
    <property type="protein sequence ID" value="GIH27635.1"/>
    <property type="molecule type" value="Genomic_DNA"/>
</dbReference>
<comment type="caution">
    <text evidence="2">The sequence shown here is derived from an EMBL/GenBank/DDBJ whole genome shotgun (WGS) entry which is preliminary data.</text>
</comment>
<reference evidence="2" key="1">
    <citation type="submission" date="2021-01" db="EMBL/GenBank/DDBJ databases">
        <title>Whole genome shotgun sequence of Acrocarpospora phusangensis NBRC 108782.</title>
        <authorList>
            <person name="Komaki H."/>
            <person name="Tamura T."/>
        </authorList>
    </citation>
    <scope>NUCLEOTIDE SEQUENCE</scope>
    <source>
        <strain evidence="2">NBRC 108782</strain>
    </source>
</reference>
<protein>
    <submittedName>
        <fullName evidence="2">Uncharacterized protein</fullName>
    </submittedName>
</protein>
<evidence type="ECO:0000256" key="1">
    <source>
        <dbReference type="SAM" id="MobiDB-lite"/>
    </source>
</evidence>
<dbReference type="AlphaFoldDB" id="A0A919UTQ6"/>
<accession>A0A919UTQ6</accession>
<sequence>MDFSESSAILRGVQSASSEEDAETTANSGITRMKNALTTMRDGVECFHKDDRDYAEKSLASWSDSQMFANIMACYYLAQRGEVTPELCQFKE</sequence>
<dbReference type="Proteomes" id="UP000640052">
    <property type="component" value="Unassembled WGS sequence"/>
</dbReference>
<evidence type="ECO:0000313" key="2">
    <source>
        <dbReference type="EMBL" id="GIH27635.1"/>
    </source>
</evidence>
<name>A0A919UTQ6_9ACTN</name>
<feature type="region of interest" description="Disordered" evidence="1">
    <location>
        <begin position="1"/>
        <end position="30"/>
    </location>
</feature>
<gene>
    <name evidence="2" type="ORF">Aph01nite_59450</name>
</gene>
<dbReference type="RefSeq" id="WP_204044279.1">
    <property type="nucleotide sequence ID" value="NZ_BOOA01000059.1"/>
</dbReference>
<evidence type="ECO:0000313" key="3">
    <source>
        <dbReference type="Proteomes" id="UP000640052"/>
    </source>
</evidence>
<organism evidence="2 3">
    <name type="scientific">Acrocarpospora phusangensis</name>
    <dbReference type="NCBI Taxonomy" id="1070424"/>
    <lineage>
        <taxon>Bacteria</taxon>
        <taxon>Bacillati</taxon>
        <taxon>Actinomycetota</taxon>
        <taxon>Actinomycetes</taxon>
        <taxon>Streptosporangiales</taxon>
        <taxon>Streptosporangiaceae</taxon>
        <taxon>Acrocarpospora</taxon>
    </lineage>
</organism>
<proteinExistence type="predicted"/>
<keyword evidence="3" id="KW-1185">Reference proteome</keyword>